<comment type="caution">
    <text evidence="2">The sequence shown here is derived from an EMBL/GenBank/DDBJ whole genome shotgun (WGS) entry which is preliminary data.</text>
</comment>
<evidence type="ECO:0000313" key="3">
    <source>
        <dbReference type="Proteomes" id="UP000316714"/>
    </source>
</evidence>
<dbReference type="OrthoDB" id="9849678at2"/>
<keyword evidence="3" id="KW-1185">Reference proteome</keyword>
<gene>
    <name evidence="2" type="ORF">KOR34_08210</name>
</gene>
<feature type="region of interest" description="Disordered" evidence="1">
    <location>
        <begin position="122"/>
        <end position="141"/>
    </location>
</feature>
<protein>
    <recommendedName>
        <fullName evidence="4">Fimbrial assembly protein (PilN)</fullName>
    </recommendedName>
</protein>
<name>A0A5C5VBC4_9BACT</name>
<evidence type="ECO:0000256" key="1">
    <source>
        <dbReference type="SAM" id="MobiDB-lite"/>
    </source>
</evidence>
<reference evidence="2 3" key="1">
    <citation type="submission" date="2019-02" db="EMBL/GenBank/DDBJ databases">
        <title>Deep-cultivation of Planctomycetes and their phenomic and genomic characterization uncovers novel biology.</title>
        <authorList>
            <person name="Wiegand S."/>
            <person name="Jogler M."/>
            <person name="Boedeker C."/>
            <person name="Pinto D."/>
            <person name="Vollmers J."/>
            <person name="Rivas-Marin E."/>
            <person name="Kohn T."/>
            <person name="Peeters S.H."/>
            <person name="Heuer A."/>
            <person name="Rast P."/>
            <person name="Oberbeckmann S."/>
            <person name="Bunk B."/>
            <person name="Jeske O."/>
            <person name="Meyerdierks A."/>
            <person name="Storesund J.E."/>
            <person name="Kallscheuer N."/>
            <person name="Luecker S."/>
            <person name="Lage O.M."/>
            <person name="Pohl T."/>
            <person name="Merkel B.J."/>
            <person name="Hornburger P."/>
            <person name="Mueller R.-W."/>
            <person name="Bruemmer F."/>
            <person name="Labrenz M."/>
            <person name="Spormann A.M."/>
            <person name="Op Den Camp H."/>
            <person name="Overmann J."/>
            <person name="Amann R."/>
            <person name="Jetten M.S.M."/>
            <person name="Mascher T."/>
            <person name="Medema M.H."/>
            <person name="Devos D.P."/>
            <person name="Kaster A.-K."/>
            <person name="Ovreas L."/>
            <person name="Rohde M."/>
            <person name="Galperin M.Y."/>
            <person name="Jogler C."/>
        </authorList>
    </citation>
    <scope>NUCLEOTIDE SEQUENCE [LARGE SCALE GENOMIC DNA]</scope>
    <source>
        <strain evidence="2 3">KOR34</strain>
    </source>
</reference>
<feature type="compositionally biased region" description="Polar residues" evidence="1">
    <location>
        <begin position="124"/>
        <end position="135"/>
    </location>
</feature>
<proteinExistence type="predicted"/>
<accession>A0A5C5VBC4</accession>
<dbReference type="Pfam" id="PF05137">
    <property type="entry name" value="PilN"/>
    <property type="match status" value="1"/>
</dbReference>
<sequence>MTPSKVNLVPVALVRRCEHVSQLRKWAPVWLGVAALLTAAQLLLLSRIEDAHTTLSDLRQRVRPLHALVERTATLEGKSATLTRSINRRLLLEQSDVPLAMLHTVAFACQPHGVRLESFRLEDASSSAQPDQPGSRSAPGKHIVLKGSAESDVTVSKFISELRGRGLFSSVLLESTQDNAGAAALARTFQLRCEWNVSAPTTPTAGGR</sequence>
<dbReference type="Proteomes" id="UP000316714">
    <property type="component" value="Unassembled WGS sequence"/>
</dbReference>
<dbReference type="AlphaFoldDB" id="A0A5C5VBC4"/>
<evidence type="ECO:0008006" key="4">
    <source>
        <dbReference type="Google" id="ProtNLM"/>
    </source>
</evidence>
<dbReference type="EMBL" id="SIHJ01000001">
    <property type="protein sequence ID" value="TWT35924.1"/>
    <property type="molecule type" value="Genomic_DNA"/>
</dbReference>
<evidence type="ECO:0000313" key="2">
    <source>
        <dbReference type="EMBL" id="TWT35924.1"/>
    </source>
</evidence>
<dbReference type="RefSeq" id="WP_146562444.1">
    <property type="nucleotide sequence ID" value="NZ_SIHJ01000001.1"/>
</dbReference>
<organism evidence="2 3">
    <name type="scientific">Posidoniimonas corsicana</name>
    <dbReference type="NCBI Taxonomy" id="1938618"/>
    <lineage>
        <taxon>Bacteria</taxon>
        <taxon>Pseudomonadati</taxon>
        <taxon>Planctomycetota</taxon>
        <taxon>Planctomycetia</taxon>
        <taxon>Pirellulales</taxon>
        <taxon>Lacipirellulaceae</taxon>
        <taxon>Posidoniimonas</taxon>
    </lineage>
</organism>
<dbReference type="InterPro" id="IPR007813">
    <property type="entry name" value="PilN"/>
</dbReference>